<proteinExistence type="predicted"/>
<feature type="compositionally biased region" description="Low complexity" evidence="1">
    <location>
        <begin position="30"/>
        <end position="39"/>
    </location>
</feature>
<comment type="caution">
    <text evidence="2">The sequence shown here is derived from an EMBL/GenBank/DDBJ whole genome shotgun (WGS) entry which is preliminary data.</text>
</comment>
<feature type="compositionally biased region" description="Low complexity" evidence="1">
    <location>
        <begin position="101"/>
        <end position="113"/>
    </location>
</feature>
<evidence type="ECO:0000256" key="1">
    <source>
        <dbReference type="SAM" id="MobiDB-lite"/>
    </source>
</evidence>
<feature type="compositionally biased region" description="Low complexity" evidence="1">
    <location>
        <begin position="13"/>
        <end position="22"/>
    </location>
</feature>
<feature type="region of interest" description="Disordered" evidence="1">
    <location>
        <begin position="68"/>
        <end position="161"/>
    </location>
</feature>
<reference evidence="2 3" key="1">
    <citation type="submission" date="2016-09" db="EMBL/GenBank/DDBJ databases">
        <title>Streptomyces fradiae DSM40063, a candidate organism with high potential of specific P450 cytochromes.</title>
        <authorList>
            <person name="Grumaz C."/>
            <person name="Vainshtein Y."/>
            <person name="Kirstahler P."/>
            <person name="Sohn K."/>
        </authorList>
    </citation>
    <scope>NUCLEOTIDE SEQUENCE [LARGE SCALE GENOMIC DNA]</scope>
    <source>
        <strain evidence="2 3">DSM 40063</strain>
    </source>
</reference>
<feature type="region of interest" description="Disordered" evidence="1">
    <location>
        <begin position="183"/>
        <end position="263"/>
    </location>
</feature>
<accession>A0A1Y2P1C3</accession>
<name>A0A1Y2P1C3_STRFR</name>
<sequence length="263" mass="27270">MHGAGPATRLAVRGAGSRSPPGRARRRTRASLTVRGGAGQHAVHGAGRAWHLGACGGLAGGGTCRAGAGPVGARASQRGRVRARTACRAERHVGGRSGHTGRAAPAARRSGGAPAEGGPKGSRPRPPRPPRAWAAGGARGPSRHRGSPALPPGASWSTGRRRTYTGAADHGYVLNAGRPPAVRWEPRAVATQRSPHPGLSPPRRLPRSRRLSGPPRRLPRSRRLSGPPRRLPRSRSLPVRRVPGPSLSPGPSAARSRYRGVGP</sequence>
<feature type="region of interest" description="Disordered" evidence="1">
    <location>
        <begin position="1"/>
        <end position="39"/>
    </location>
</feature>
<organism evidence="2 3">
    <name type="scientific">Streptomyces fradiae ATCC 10745 = DSM 40063</name>
    <dbReference type="NCBI Taxonomy" id="1319510"/>
    <lineage>
        <taxon>Bacteria</taxon>
        <taxon>Bacillati</taxon>
        <taxon>Actinomycetota</taxon>
        <taxon>Actinomycetes</taxon>
        <taxon>Kitasatosporales</taxon>
        <taxon>Streptomycetaceae</taxon>
        <taxon>Streptomyces</taxon>
    </lineage>
</organism>
<dbReference type="AlphaFoldDB" id="A0A1Y2P1C3"/>
<feature type="compositionally biased region" description="Low complexity" evidence="1">
    <location>
        <begin position="224"/>
        <end position="255"/>
    </location>
</feature>
<protein>
    <submittedName>
        <fullName evidence="2">Uncharacterized protein</fullName>
    </submittedName>
</protein>
<dbReference type="EMBL" id="MIFZ01000097">
    <property type="protein sequence ID" value="OSY53251.1"/>
    <property type="molecule type" value="Genomic_DNA"/>
</dbReference>
<evidence type="ECO:0000313" key="3">
    <source>
        <dbReference type="Proteomes" id="UP000194318"/>
    </source>
</evidence>
<gene>
    <name evidence="2" type="ORF">BG846_01088</name>
</gene>
<evidence type="ECO:0000313" key="2">
    <source>
        <dbReference type="EMBL" id="OSY53251.1"/>
    </source>
</evidence>
<dbReference type="Proteomes" id="UP000194318">
    <property type="component" value="Unassembled WGS sequence"/>
</dbReference>